<name>A0A194XQJ3_MOLSC</name>
<organism evidence="3 4">
    <name type="scientific">Mollisia scopiformis</name>
    <name type="common">Conifer needle endophyte fungus</name>
    <name type="synonym">Phialocephala scopiformis</name>
    <dbReference type="NCBI Taxonomy" id="149040"/>
    <lineage>
        <taxon>Eukaryota</taxon>
        <taxon>Fungi</taxon>
        <taxon>Dikarya</taxon>
        <taxon>Ascomycota</taxon>
        <taxon>Pezizomycotina</taxon>
        <taxon>Leotiomycetes</taxon>
        <taxon>Helotiales</taxon>
        <taxon>Mollisiaceae</taxon>
        <taxon>Mollisia</taxon>
    </lineage>
</organism>
<dbReference type="InParanoid" id="A0A194XQJ3"/>
<accession>A0A194XQJ3</accession>
<evidence type="ECO:0000313" key="3">
    <source>
        <dbReference type="EMBL" id="KUJ22540.1"/>
    </source>
</evidence>
<feature type="compositionally biased region" description="Polar residues" evidence="1">
    <location>
        <begin position="519"/>
        <end position="531"/>
    </location>
</feature>
<sequence length="543" mass="55357">MFSSTSVTLAALLYAHLSNAQVFNCDITIPPNPLTATGLATPYKVTGCDQTQFETQGSFIEAAILDTTTGAIQIYHPLLINQDANVEGVDFIAPVVPTLPANATVGIWFGSNAATVTLLGTTQGCVNGLDNSIFGQFAYCNAPEFFTAAETAISAGLLKVPAPGTSTKTATAQACPVLRDFRIVDMDQSDNVDTTYLLIDGKKLAQNTDANAAALSMFWDNSNTVADNSTVLSNGSDNALVNDFISPTMGCTPFTTSSITAPNGVSGGLALNELQAQLFPPASGPALVPLNDDFAVINNNGAVTQSLDKTNLYRASVGQPQAADSANVSGTTYCQSYAQSCIFIALNEKLFIGATTPAADVANNLFTFLANRFATSFGPVPSLGCSTIFGVNVTDIVQQTVDGNGVVTAATIDTSTLQKILDGTIKAGSTAVTSATTAASTSKTATKGQGKTAGSSVTSIAASGTASSIATKKDGSKTATGTGKAKAKATGAGSGSTNAAVSGVAAATATSTAARTRPTRNAEQNKGANNVFNSTLKARNIWA</sequence>
<dbReference type="Proteomes" id="UP000070700">
    <property type="component" value="Unassembled WGS sequence"/>
</dbReference>
<feature type="region of interest" description="Disordered" evidence="1">
    <location>
        <begin position="437"/>
        <end position="457"/>
    </location>
</feature>
<proteinExistence type="predicted"/>
<feature type="chain" id="PRO_5008268491" evidence="2">
    <location>
        <begin position="21"/>
        <end position="543"/>
    </location>
</feature>
<evidence type="ECO:0000256" key="2">
    <source>
        <dbReference type="SAM" id="SignalP"/>
    </source>
</evidence>
<gene>
    <name evidence="3" type="ORF">LY89DRAFT_714322</name>
</gene>
<feature type="region of interest" description="Disordered" evidence="1">
    <location>
        <begin position="471"/>
        <end position="531"/>
    </location>
</feature>
<dbReference type="OrthoDB" id="3539785at2759"/>
<dbReference type="AlphaFoldDB" id="A0A194XQJ3"/>
<keyword evidence="4" id="KW-1185">Reference proteome</keyword>
<reference evidence="3 4" key="1">
    <citation type="submission" date="2015-10" db="EMBL/GenBank/DDBJ databases">
        <title>Full genome of DAOMC 229536 Phialocephala scopiformis, a fungal endophyte of spruce producing the potent anti-insectan compound rugulosin.</title>
        <authorList>
            <consortium name="DOE Joint Genome Institute"/>
            <person name="Walker A.K."/>
            <person name="Frasz S.L."/>
            <person name="Seifert K.A."/>
            <person name="Miller J.D."/>
            <person name="Mondo S.J."/>
            <person name="Labutti K."/>
            <person name="Lipzen A."/>
            <person name="Dockter R."/>
            <person name="Kennedy M."/>
            <person name="Grigoriev I.V."/>
            <person name="Spatafora J.W."/>
        </authorList>
    </citation>
    <scope>NUCLEOTIDE SEQUENCE [LARGE SCALE GENOMIC DNA]</scope>
    <source>
        <strain evidence="3 4">CBS 120377</strain>
    </source>
</reference>
<dbReference type="EMBL" id="KQ947406">
    <property type="protein sequence ID" value="KUJ22540.1"/>
    <property type="molecule type" value="Genomic_DNA"/>
</dbReference>
<dbReference type="RefSeq" id="XP_018076895.1">
    <property type="nucleotide sequence ID" value="XM_018218121.1"/>
</dbReference>
<feature type="signal peptide" evidence="2">
    <location>
        <begin position="1"/>
        <end position="20"/>
    </location>
</feature>
<dbReference type="GeneID" id="28827847"/>
<dbReference type="KEGG" id="psco:LY89DRAFT_714322"/>
<protein>
    <submittedName>
        <fullName evidence="3">Uncharacterized protein</fullName>
    </submittedName>
</protein>
<evidence type="ECO:0000313" key="4">
    <source>
        <dbReference type="Proteomes" id="UP000070700"/>
    </source>
</evidence>
<evidence type="ECO:0000256" key="1">
    <source>
        <dbReference type="SAM" id="MobiDB-lite"/>
    </source>
</evidence>
<feature type="compositionally biased region" description="Low complexity" evidence="1">
    <location>
        <begin position="477"/>
        <end position="514"/>
    </location>
</feature>
<keyword evidence="2" id="KW-0732">Signal</keyword>